<comment type="cofactor">
    <cofactor evidence="1">
        <name>Zn(2+)</name>
        <dbReference type="ChEBI" id="CHEBI:29105"/>
    </cofactor>
</comment>
<dbReference type="SUPFAM" id="SSF53187">
    <property type="entry name" value="Zn-dependent exopeptidases"/>
    <property type="match status" value="1"/>
</dbReference>
<sequence>MDDQMDDVMDDLTIEGFTVGPGQRLKTRIPALELADGTLISLPLILINGVRPGPRIYIGAGIHGDEVNSVALVTKALAAVDPGDLAGSIVCVPVQQPLALQADHRLPLAQYLKSPLDQVPADAWTCFPGDANGNIAQVMAARLFGLITQCDVALDVHTPTRGGKYVPIAILPHHGMGAHAKRAEQLAHELGTGWIVRGERGMYVSDGILCVEATRAGVPCFTFEIGEGGRLDLDFVETGAQCVLNLLKGLGMIPGARVEPKVTHVMRDFVGIRATHGGVLVTEVELGQAVSKGQRLCRIFDVFGDVVEEVVAPVDGLFVRATTLGTVSRGERVATLGVV</sequence>
<evidence type="ECO:0000256" key="2">
    <source>
        <dbReference type="ARBA" id="ARBA00022723"/>
    </source>
</evidence>
<dbReference type="Gene3D" id="3.40.630.10">
    <property type="entry name" value="Zn peptidases"/>
    <property type="match status" value="1"/>
</dbReference>
<dbReference type="PANTHER" id="PTHR37326">
    <property type="entry name" value="BLL3975 PROTEIN"/>
    <property type="match status" value="1"/>
</dbReference>
<dbReference type="GO" id="GO:0016811">
    <property type="term" value="F:hydrolase activity, acting on carbon-nitrogen (but not peptide) bonds, in linear amides"/>
    <property type="evidence" value="ECO:0007669"/>
    <property type="project" value="InterPro"/>
</dbReference>
<keyword evidence="7" id="KW-1185">Reference proteome</keyword>
<proteinExistence type="predicted"/>
<evidence type="ECO:0000256" key="4">
    <source>
        <dbReference type="ARBA" id="ARBA00022833"/>
    </source>
</evidence>
<protein>
    <submittedName>
        <fullName evidence="6">Succinylglutamate desuccinylase/aspartoacylase family protein</fullName>
    </submittedName>
</protein>
<feature type="domain" description="Succinylglutamate desuccinylase/Aspartoacylase catalytic" evidence="5">
    <location>
        <begin position="52"/>
        <end position="248"/>
    </location>
</feature>
<gene>
    <name evidence="6" type="ORF">NVS89_12680</name>
</gene>
<evidence type="ECO:0000256" key="1">
    <source>
        <dbReference type="ARBA" id="ARBA00001947"/>
    </source>
</evidence>
<dbReference type="AlphaFoldDB" id="A0A9X2PDK3"/>
<evidence type="ECO:0000313" key="7">
    <source>
        <dbReference type="Proteomes" id="UP001151088"/>
    </source>
</evidence>
<keyword evidence="2" id="KW-0479">Metal-binding</keyword>
<organism evidence="6 7">
    <name type="scientific">Ancylobacter mangrovi</name>
    <dbReference type="NCBI Taxonomy" id="2972472"/>
    <lineage>
        <taxon>Bacteria</taxon>
        <taxon>Pseudomonadati</taxon>
        <taxon>Pseudomonadota</taxon>
        <taxon>Alphaproteobacteria</taxon>
        <taxon>Hyphomicrobiales</taxon>
        <taxon>Xanthobacteraceae</taxon>
        <taxon>Ancylobacter</taxon>
    </lineage>
</organism>
<dbReference type="PANTHER" id="PTHR37326:SF1">
    <property type="entry name" value="BLL3975 PROTEIN"/>
    <property type="match status" value="1"/>
</dbReference>
<dbReference type="RefSeq" id="WP_258733122.1">
    <property type="nucleotide sequence ID" value="NZ_JANTHZ010000005.1"/>
</dbReference>
<dbReference type="InterPro" id="IPR043795">
    <property type="entry name" value="N-alpha-Ac-DABA-like"/>
</dbReference>
<dbReference type="GO" id="GO:0016788">
    <property type="term" value="F:hydrolase activity, acting on ester bonds"/>
    <property type="evidence" value="ECO:0007669"/>
    <property type="project" value="InterPro"/>
</dbReference>
<dbReference type="GO" id="GO:0046872">
    <property type="term" value="F:metal ion binding"/>
    <property type="evidence" value="ECO:0007669"/>
    <property type="project" value="UniProtKB-KW"/>
</dbReference>
<keyword evidence="4" id="KW-0862">Zinc</keyword>
<dbReference type="EMBL" id="JANTHZ010000005">
    <property type="protein sequence ID" value="MCS0495955.1"/>
    <property type="molecule type" value="Genomic_DNA"/>
</dbReference>
<comment type="caution">
    <text evidence="6">The sequence shown here is derived from an EMBL/GenBank/DDBJ whole genome shotgun (WGS) entry which is preliminary data.</text>
</comment>
<evidence type="ECO:0000256" key="3">
    <source>
        <dbReference type="ARBA" id="ARBA00022801"/>
    </source>
</evidence>
<evidence type="ECO:0000259" key="5">
    <source>
        <dbReference type="Pfam" id="PF24827"/>
    </source>
</evidence>
<dbReference type="PIRSF" id="PIRSF039012">
    <property type="entry name" value="ASP"/>
    <property type="match status" value="1"/>
</dbReference>
<accession>A0A9X2PDK3</accession>
<dbReference type="InterPro" id="IPR055438">
    <property type="entry name" value="AstE_AspA_cat"/>
</dbReference>
<dbReference type="Pfam" id="PF24827">
    <property type="entry name" value="AstE_AspA_cat"/>
    <property type="match status" value="1"/>
</dbReference>
<dbReference type="InterPro" id="IPR053138">
    <property type="entry name" value="N-alpha-Ac-DABA_deacetylase"/>
</dbReference>
<reference evidence="6" key="1">
    <citation type="submission" date="2022-08" db="EMBL/GenBank/DDBJ databases">
        <authorList>
            <person name="Li F."/>
        </authorList>
    </citation>
    <scope>NUCLEOTIDE SEQUENCE</scope>
    <source>
        <strain evidence="6">MQZ15Z-1</strain>
    </source>
</reference>
<evidence type="ECO:0000313" key="6">
    <source>
        <dbReference type="EMBL" id="MCS0495955.1"/>
    </source>
</evidence>
<dbReference type="Proteomes" id="UP001151088">
    <property type="component" value="Unassembled WGS sequence"/>
</dbReference>
<name>A0A9X2PDK3_9HYPH</name>
<keyword evidence="3" id="KW-0378">Hydrolase</keyword>